<keyword evidence="1" id="KW-0456">Lyase</keyword>
<dbReference type="Proteomes" id="UP001165962">
    <property type="component" value="Unassembled WGS sequence"/>
</dbReference>
<evidence type="ECO:0000256" key="1">
    <source>
        <dbReference type="ARBA" id="ARBA00023239"/>
    </source>
</evidence>
<evidence type="ECO:0000313" key="3">
    <source>
        <dbReference type="EMBL" id="NHN31725.1"/>
    </source>
</evidence>
<evidence type="ECO:0000259" key="2">
    <source>
        <dbReference type="Pfam" id="PF04909"/>
    </source>
</evidence>
<keyword evidence="4" id="KW-1185">Reference proteome</keyword>
<dbReference type="InterPro" id="IPR006680">
    <property type="entry name" value="Amidohydro-rel"/>
</dbReference>
<dbReference type="CDD" id="cd01292">
    <property type="entry name" value="metallo-dependent_hydrolases"/>
    <property type="match status" value="1"/>
</dbReference>
<proteinExistence type="predicted"/>
<dbReference type="PROSITE" id="PS01137">
    <property type="entry name" value="TATD_1"/>
    <property type="match status" value="1"/>
</dbReference>
<sequence length="247" mass="27876">MEIIDSHTHVDNVEPWVDPPEKLVQLLDEANIQKAVIMTYCDTPIAKEDGLDYIIESLKKFPDRLIGYARLHPQAKEKAIALLEEMVLNHNFKGLKFHPESNKTRPYHEASLALIRKAGSLNIPTLFHCGDESLSLPLQIARAAEACRESKIILGHMGGYFHVDDALLVAEKYENIYLETSAMPYPDKILEAVRRIGAERVLFASDGPGCNPELEVKKVQWAGLSEKEYRLVMGENFAQILERVKKG</sequence>
<evidence type="ECO:0000313" key="4">
    <source>
        <dbReference type="Proteomes" id="UP001165962"/>
    </source>
</evidence>
<dbReference type="InterPro" id="IPR032465">
    <property type="entry name" value="ACMSD"/>
</dbReference>
<reference evidence="3" key="1">
    <citation type="submission" date="2020-03" db="EMBL/GenBank/DDBJ databases">
        <title>Draft sequencing of Paenibacilllus sp. S3N08.</title>
        <authorList>
            <person name="Kim D.-U."/>
        </authorList>
    </citation>
    <scope>NUCLEOTIDE SEQUENCE</scope>
    <source>
        <strain evidence="3">S3N08</strain>
    </source>
</reference>
<dbReference type="PANTHER" id="PTHR21240:SF19">
    <property type="entry name" value="CATALYTIC_ HYDROLASE"/>
    <property type="match status" value="1"/>
</dbReference>
<dbReference type="InterPro" id="IPR018228">
    <property type="entry name" value="DNase_TatD-rel_CS"/>
</dbReference>
<organism evidence="3 4">
    <name type="scientific">Paenibacillus agricola</name>
    <dbReference type="NCBI Taxonomy" id="2716264"/>
    <lineage>
        <taxon>Bacteria</taxon>
        <taxon>Bacillati</taxon>
        <taxon>Bacillota</taxon>
        <taxon>Bacilli</taxon>
        <taxon>Bacillales</taxon>
        <taxon>Paenibacillaceae</taxon>
        <taxon>Paenibacillus</taxon>
    </lineage>
</organism>
<comment type="caution">
    <text evidence="3">The sequence shown here is derived from an EMBL/GenBank/DDBJ whole genome shotgun (WGS) entry which is preliminary data.</text>
</comment>
<dbReference type="Gene3D" id="3.20.20.140">
    <property type="entry name" value="Metal-dependent hydrolases"/>
    <property type="match status" value="1"/>
</dbReference>
<dbReference type="InterPro" id="IPR032466">
    <property type="entry name" value="Metal_Hydrolase"/>
</dbReference>
<protein>
    <submittedName>
        <fullName evidence="3">Amidohydrolase family protein</fullName>
    </submittedName>
</protein>
<dbReference type="RefSeq" id="WP_166152019.1">
    <property type="nucleotide sequence ID" value="NZ_JAAOIW010000006.1"/>
</dbReference>
<gene>
    <name evidence="3" type="ORF">G9U52_17975</name>
</gene>
<dbReference type="SUPFAM" id="SSF51556">
    <property type="entry name" value="Metallo-dependent hydrolases"/>
    <property type="match status" value="1"/>
</dbReference>
<name>A0ABX0JDF3_9BACL</name>
<dbReference type="Pfam" id="PF04909">
    <property type="entry name" value="Amidohydro_2"/>
    <property type="match status" value="1"/>
</dbReference>
<dbReference type="PANTHER" id="PTHR21240">
    <property type="entry name" value="2-AMINO-3-CARBOXYLMUCONATE-6-SEMIALDEHYDE DECARBOXYLASE"/>
    <property type="match status" value="1"/>
</dbReference>
<dbReference type="EMBL" id="JAAOIW010000006">
    <property type="protein sequence ID" value="NHN31725.1"/>
    <property type="molecule type" value="Genomic_DNA"/>
</dbReference>
<feature type="domain" description="Amidohydrolase-related" evidence="2">
    <location>
        <begin position="52"/>
        <end position="236"/>
    </location>
</feature>
<accession>A0ABX0JDF3</accession>